<dbReference type="SUPFAM" id="SSF54001">
    <property type="entry name" value="Cysteine proteinases"/>
    <property type="match status" value="1"/>
</dbReference>
<comment type="caution">
    <text evidence="14">The sequence shown here is derived from an EMBL/GenBank/DDBJ whole genome shotgun (WGS) entry which is preliminary data.</text>
</comment>
<dbReference type="FunFam" id="3.90.70.10:FF:000130">
    <property type="entry name" value="Cysteine proteinase 1"/>
    <property type="match status" value="1"/>
</dbReference>
<dbReference type="Gene3D" id="3.10.450.10">
    <property type="match status" value="2"/>
</dbReference>
<evidence type="ECO:0000256" key="1">
    <source>
        <dbReference type="ARBA" id="ARBA00008455"/>
    </source>
</evidence>
<proteinExistence type="inferred from homology"/>
<dbReference type="GO" id="GO:0008234">
    <property type="term" value="F:cysteine-type peptidase activity"/>
    <property type="evidence" value="ECO:0007669"/>
    <property type="project" value="UniProtKB-KW"/>
</dbReference>
<dbReference type="InterPro" id="IPR046350">
    <property type="entry name" value="Cystatin_sf"/>
</dbReference>
<dbReference type="Pfam" id="PF00112">
    <property type="entry name" value="Peptidase_C1"/>
    <property type="match status" value="1"/>
</dbReference>
<name>A0A9J6BX20_POLVA</name>
<organism evidence="14 15">
    <name type="scientific">Polypedilum vanderplanki</name>
    <name type="common">Sleeping chironomid midge</name>
    <dbReference type="NCBI Taxonomy" id="319348"/>
    <lineage>
        <taxon>Eukaryota</taxon>
        <taxon>Metazoa</taxon>
        <taxon>Ecdysozoa</taxon>
        <taxon>Arthropoda</taxon>
        <taxon>Hexapoda</taxon>
        <taxon>Insecta</taxon>
        <taxon>Pterygota</taxon>
        <taxon>Neoptera</taxon>
        <taxon>Endopterygota</taxon>
        <taxon>Diptera</taxon>
        <taxon>Nematocera</taxon>
        <taxon>Chironomoidea</taxon>
        <taxon>Chironomidae</taxon>
        <taxon>Chironominae</taxon>
        <taxon>Polypedilum</taxon>
        <taxon>Polypedilum</taxon>
    </lineage>
</organism>
<feature type="compositionally biased region" description="Basic and acidic residues" evidence="9">
    <location>
        <begin position="609"/>
        <end position="618"/>
    </location>
</feature>
<dbReference type="InterPro" id="IPR013201">
    <property type="entry name" value="Prot_inhib_I29"/>
</dbReference>
<feature type="domain" description="Peptidase C1A papain C-terminal" evidence="12">
    <location>
        <begin position="728"/>
        <end position="947"/>
    </location>
</feature>
<evidence type="ECO:0000259" key="11">
    <source>
        <dbReference type="SMART" id="SM00043"/>
    </source>
</evidence>
<dbReference type="SMART" id="SM00043">
    <property type="entry name" value="CY"/>
    <property type="match status" value="2"/>
</dbReference>
<keyword evidence="8" id="KW-0325">Glycoprotein</keyword>
<dbReference type="Proteomes" id="UP001107558">
    <property type="component" value="Chromosome 2"/>
</dbReference>
<dbReference type="PRINTS" id="PR00705">
    <property type="entry name" value="PAPAIN"/>
</dbReference>
<evidence type="ECO:0000256" key="2">
    <source>
        <dbReference type="ARBA" id="ARBA00022670"/>
    </source>
</evidence>
<evidence type="ECO:0000259" key="12">
    <source>
        <dbReference type="SMART" id="SM00645"/>
    </source>
</evidence>
<evidence type="ECO:0000256" key="9">
    <source>
        <dbReference type="SAM" id="MobiDB-lite"/>
    </source>
</evidence>
<dbReference type="PANTHER" id="PTHR12411">
    <property type="entry name" value="CYSTEINE PROTEASE FAMILY C1-RELATED"/>
    <property type="match status" value="1"/>
</dbReference>
<evidence type="ECO:0000313" key="15">
    <source>
        <dbReference type="Proteomes" id="UP001107558"/>
    </source>
</evidence>
<comment type="similarity">
    <text evidence="1">Belongs to the peptidase C1 family.</text>
</comment>
<dbReference type="OrthoDB" id="387093at2759"/>
<keyword evidence="5" id="KW-0788">Thiol protease</keyword>
<keyword evidence="15" id="KW-1185">Reference proteome</keyword>
<dbReference type="InterPro" id="IPR013128">
    <property type="entry name" value="Peptidase_C1A"/>
</dbReference>
<dbReference type="InterPro" id="IPR025661">
    <property type="entry name" value="Pept_asp_AS"/>
</dbReference>
<dbReference type="GO" id="GO:0006508">
    <property type="term" value="P:proteolysis"/>
    <property type="evidence" value="ECO:0007669"/>
    <property type="project" value="UniProtKB-KW"/>
</dbReference>
<reference evidence="14" key="1">
    <citation type="submission" date="2021-03" db="EMBL/GenBank/DDBJ databases">
        <title>Chromosome level genome of the anhydrobiotic midge Polypedilum vanderplanki.</title>
        <authorList>
            <person name="Yoshida Y."/>
            <person name="Kikawada T."/>
            <person name="Gusev O."/>
        </authorList>
    </citation>
    <scope>NUCLEOTIDE SEQUENCE</scope>
    <source>
        <strain evidence="14">NIAS01</strain>
        <tissue evidence="14">Whole body or cell culture</tissue>
    </source>
</reference>
<keyword evidence="4" id="KW-0378">Hydrolase</keyword>
<evidence type="ECO:0000259" key="13">
    <source>
        <dbReference type="SMART" id="SM00848"/>
    </source>
</evidence>
<dbReference type="PROSITE" id="PS00639">
    <property type="entry name" value="THIOL_PROTEASE_HIS"/>
    <property type="match status" value="1"/>
</dbReference>
<dbReference type="InterPro" id="IPR000010">
    <property type="entry name" value="Cystatin_dom"/>
</dbReference>
<feature type="region of interest" description="Disordered" evidence="9">
    <location>
        <begin position="584"/>
        <end position="630"/>
    </location>
</feature>
<feature type="domain" description="Cathepsin propeptide inhibitor" evidence="13">
    <location>
        <begin position="642"/>
        <end position="699"/>
    </location>
</feature>
<dbReference type="AlphaFoldDB" id="A0A9J6BX20"/>
<dbReference type="PROSITE" id="PS00640">
    <property type="entry name" value="THIOL_PROTEASE_ASN"/>
    <property type="match status" value="1"/>
</dbReference>
<evidence type="ECO:0000256" key="7">
    <source>
        <dbReference type="ARBA" id="ARBA00023157"/>
    </source>
</evidence>
<evidence type="ECO:0008006" key="16">
    <source>
        <dbReference type="Google" id="ProtNLM"/>
    </source>
</evidence>
<dbReference type="GO" id="GO:0004869">
    <property type="term" value="F:cysteine-type endopeptidase inhibitor activity"/>
    <property type="evidence" value="ECO:0007669"/>
    <property type="project" value="InterPro"/>
</dbReference>
<dbReference type="SMART" id="SM00848">
    <property type="entry name" value="Inhibitor_I29"/>
    <property type="match status" value="1"/>
</dbReference>
<protein>
    <recommendedName>
        <fullName evidence="16">Cysteine proteinase</fullName>
    </recommendedName>
</protein>
<keyword evidence="2" id="KW-0645">Protease</keyword>
<evidence type="ECO:0000256" key="8">
    <source>
        <dbReference type="ARBA" id="ARBA00023180"/>
    </source>
</evidence>
<evidence type="ECO:0000256" key="6">
    <source>
        <dbReference type="ARBA" id="ARBA00023145"/>
    </source>
</evidence>
<accession>A0A9J6BX20</accession>
<feature type="compositionally biased region" description="Basic residues" evidence="9">
    <location>
        <begin position="588"/>
        <end position="606"/>
    </location>
</feature>
<dbReference type="PROSITE" id="PS00139">
    <property type="entry name" value="THIOL_PROTEASE_CYS"/>
    <property type="match status" value="1"/>
</dbReference>
<dbReference type="Gene3D" id="3.90.70.10">
    <property type="entry name" value="Cysteine proteinases"/>
    <property type="match status" value="1"/>
</dbReference>
<dbReference type="InterPro" id="IPR000668">
    <property type="entry name" value="Peptidase_C1A_C"/>
</dbReference>
<evidence type="ECO:0000313" key="14">
    <source>
        <dbReference type="EMBL" id="KAG5674436.1"/>
    </source>
</evidence>
<evidence type="ECO:0000256" key="4">
    <source>
        <dbReference type="ARBA" id="ARBA00022801"/>
    </source>
</evidence>
<dbReference type="InterPro" id="IPR000169">
    <property type="entry name" value="Pept_cys_AS"/>
</dbReference>
<dbReference type="Pfam" id="PF08246">
    <property type="entry name" value="Inhibitor_I29"/>
    <property type="match status" value="1"/>
</dbReference>
<dbReference type="InterPro" id="IPR038765">
    <property type="entry name" value="Papain-like_cys_pep_sf"/>
</dbReference>
<dbReference type="SMART" id="SM00645">
    <property type="entry name" value="Pept_C1"/>
    <property type="match status" value="1"/>
</dbReference>
<dbReference type="SUPFAM" id="SSF54403">
    <property type="entry name" value="Cystatin/monellin"/>
    <property type="match status" value="2"/>
</dbReference>
<feature type="domain" description="Cystatin" evidence="11">
    <location>
        <begin position="490"/>
        <end position="579"/>
    </location>
</feature>
<evidence type="ECO:0000256" key="5">
    <source>
        <dbReference type="ARBA" id="ARBA00022807"/>
    </source>
</evidence>
<dbReference type="CDD" id="cd00042">
    <property type="entry name" value="CY"/>
    <property type="match status" value="1"/>
</dbReference>
<evidence type="ECO:0000256" key="3">
    <source>
        <dbReference type="ARBA" id="ARBA00022729"/>
    </source>
</evidence>
<sequence length="949" mass="109368">MWKFKILLICLASIIIVNATECEDCQNEPQSEEHFVAVHVNQMNIVLINPDSPLIEEIVRPFLSSKFSFLYAINATREIVNGFKYEIIFTMLSTENGIEIYCLMDVLEKPWLISNYKKFRKMTYNNCSLENPLDEEDRMRFQYEINPTFINQRTEMNDDDISDMEDQIITERVVATTNSITSSSSDDVTLDPSSKTLLDGFFNTNNFFPQTTSTTTIKPLSLDLLDEMFGVRKIENSQSQPSTVTTDNADELQQRTQENEKNSDNQEDRENDTALKGLEIEIKKTFSELFQTNSDFRMNIIALINRKDDLTAQKNYNYVVNILASKLKDKIESYNERRFKDEQTQNNYQQINTNRTKRSYFFDSQNSFPSHKRAARQIGVPGGISPVENFEDVKIYVQEAIDEINDNEDPDYILKHIVEATQQVVAGMSYKIKAVFSRDGSDIECDFDVWEQAWIKDGRKVSVSCKNDKKYKLTQSPSNQRVKRDNTLERVLGLPSNTDDHDDLIKILSEHLKRLDTGSDAQFELVKLEKVTQQVVAGIKYKATGIFKIGNEEKKCVIDVWHRSWIKGDEGTQLSADCDKGATTFKTKSSRKRRSVHHHTHNRHNRQSVSDHFDDHHHHTDRHHHQYSATEEMKEIKSEILFNNFITKYNRKYANELEHKMRMRIFKKNLHKIEMLNKHEQGTAKYGITEFADLTEKEYLHKTGLRVRERHENELENPIAHIPEVEDLPTEFDWRDKSAVTSVKNQGNCGSCWSFSVTGNIEGLHAIKTGKLEAYSEQELLDCDTTDNACNGGYMDDAFKAIEKIGGLELEDEYPYQARKQKKCLFNATMSHVKVKGVVDLPKGDEIAMQKFLVSTGPISIGINANAMQFYRGGVSHPWKVLCRKSNLDHGVLIVGYGIKEYPMFNKTLPYWTIKNSWGPKWGEQGYYRVYRGDNSCGVAEMASSAVLE</sequence>
<keyword evidence="6" id="KW-0865">Zymogen</keyword>
<feature type="signal peptide" evidence="10">
    <location>
        <begin position="1"/>
        <end position="19"/>
    </location>
</feature>
<evidence type="ECO:0000256" key="10">
    <source>
        <dbReference type="SAM" id="SignalP"/>
    </source>
</evidence>
<dbReference type="CDD" id="cd02248">
    <property type="entry name" value="Peptidase_C1A"/>
    <property type="match status" value="1"/>
</dbReference>
<feature type="chain" id="PRO_5039918708" description="Cysteine proteinase" evidence="10">
    <location>
        <begin position="20"/>
        <end position="949"/>
    </location>
</feature>
<dbReference type="InterPro" id="IPR025660">
    <property type="entry name" value="Pept_his_AS"/>
</dbReference>
<keyword evidence="3 10" id="KW-0732">Signal</keyword>
<dbReference type="InterPro" id="IPR039417">
    <property type="entry name" value="Peptidase_C1A_papain-like"/>
</dbReference>
<dbReference type="EMBL" id="JADBJN010000002">
    <property type="protein sequence ID" value="KAG5674436.1"/>
    <property type="molecule type" value="Genomic_DNA"/>
</dbReference>
<feature type="domain" description="Cystatin" evidence="11">
    <location>
        <begin position="379"/>
        <end position="466"/>
    </location>
</feature>
<dbReference type="Pfam" id="PF00031">
    <property type="entry name" value="Cystatin"/>
    <property type="match status" value="1"/>
</dbReference>
<keyword evidence="7" id="KW-1015">Disulfide bond</keyword>
<gene>
    <name evidence="14" type="ORF">PVAND_004407</name>
</gene>